<evidence type="ECO:0000259" key="8">
    <source>
        <dbReference type="PROSITE" id="PS50011"/>
    </source>
</evidence>
<protein>
    <recommendedName>
        <fullName evidence="8">Protein kinase domain-containing protein</fullName>
    </recommendedName>
</protein>
<evidence type="ECO:0000256" key="2">
    <source>
        <dbReference type="ARBA" id="ARBA00022741"/>
    </source>
</evidence>
<feature type="domain" description="Protein kinase" evidence="8">
    <location>
        <begin position="33"/>
        <end position="285"/>
    </location>
</feature>
<reference evidence="9" key="1">
    <citation type="submission" date="2019-06" db="EMBL/GenBank/DDBJ databases">
        <title>Whole genome shotgun sequence of Cellulomonas cellasea NBRC 3753.</title>
        <authorList>
            <person name="Hosoyama A."/>
            <person name="Uohara A."/>
            <person name="Ohji S."/>
            <person name="Ichikawa N."/>
        </authorList>
    </citation>
    <scope>NUCLEOTIDE SEQUENCE [LARGE SCALE GENOMIC DNA]</scope>
    <source>
        <strain evidence="9">NBRC 3753</strain>
    </source>
</reference>
<feature type="transmembrane region" description="Helical" evidence="7">
    <location>
        <begin position="685"/>
        <end position="703"/>
    </location>
</feature>
<evidence type="ECO:0000313" key="9">
    <source>
        <dbReference type="EMBL" id="GEA88163.1"/>
    </source>
</evidence>
<keyword evidence="7" id="KW-0812">Transmembrane</keyword>
<evidence type="ECO:0000313" key="10">
    <source>
        <dbReference type="Proteomes" id="UP000317046"/>
    </source>
</evidence>
<evidence type="ECO:0000256" key="6">
    <source>
        <dbReference type="SAM" id="MobiDB-lite"/>
    </source>
</evidence>
<gene>
    <name evidence="9" type="ORF">CCE01nite_21120</name>
</gene>
<evidence type="ECO:0000256" key="3">
    <source>
        <dbReference type="ARBA" id="ARBA00022777"/>
    </source>
</evidence>
<dbReference type="SUPFAM" id="SSF56112">
    <property type="entry name" value="Protein kinase-like (PK-like)"/>
    <property type="match status" value="1"/>
</dbReference>
<evidence type="ECO:0000256" key="4">
    <source>
        <dbReference type="ARBA" id="ARBA00022840"/>
    </source>
</evidence>
<dbReference type="PANTHER" id="PTHR43289:SF34">
    <property type="entry name" value="SERINE_THREONINE-PROTEIN KINASE YBDM-RELATED"/>
    <property type="match status" value="1"/>
</dbReference>
<keyword evidence="10" id="KW-1185">Reference proteome</keyword>
<feature type="region of interest" description="Disordered" evidence="6">
    <location>
        <begin position="291"/>
        <end position="340"/>
    </location>
</feature>
<feature type="binding site" evidence="5">
    <location>
        <position position="61"/>
    </location>
    <ligand>
        <name>ATP</name>
        <dbReference type="ChEBI" id="CHEBI:30616"/>
    </ligand>
</feature>
<dbReference type="AlphaFoldDB" id="A0A4Y3KVR9"/>
<keyword evidence="7" id="KW-1133">Transmembrane helix</keyword>
<feature type="transmembrane region" description="Helical" evidence="7">
    <location>
        <begin position="594"/>
        <end position="623"/>
    </location>
</feature>
<dbReference type="InterPro" id="IPR017441">
    <property type="entry name" value="Protein_kinase_ATP_BS"/>
</dbReference>
<dbReference type="PROSITE" id="PS00108">
    <property type="entry name" value="PROTEIN_KINASE_ST"/>
    <property type="match status" value="1"/>
</dbReference>
<name>A0A4Y3KVR9_9CELL</name>
<dbReference type="CDD" id="cd14014">
    <property type="entry name" value="STKc_PknB_like"/>
    <property type="match status" value="1"/>
</dbReference>
<dbReference type="SMART" id="SM00220">
    <property type="entry name" value="S_TKc"/>
    <property type="match status" value="1"/>
</dbReference>
<feature type="transmembrane region" description="Helical" evidence="7">
    <location>
        <begin position="643"/>
        <end position="664"/>
    </location>
</feature>
<keyword evidence="7" id="KW-0472">Membrane</keyword>
<dbReference type="InterPro" id="IPR000719">
    <property type="entry name" value="Prot_kinase_dom"/>
</dbReference>
<dbReference type="Gene3D" id="3.30.200.20">
    <property type="entry name" value="Phosphorylase Kinase, domain 1"/>
    <property type="match status" value="1"/>
</dbReference>
<evidence type="ECO:0000256" key="7">
    <source>
        <dbReference type="SAM" id="Phobius"/>
    </source>
</evidence>
<dbReference type="PANTHER" id="PTHR43289">
    <property type="entry name" value="MITOGEN-ACTIVATED PROTEIN KINASE KINASE KINASE 20-RELATED"/>
    <property type="match status" value="1"/>
</dbReference>
<dbReference type="Proteomes" id="UP000317046">
    <property type="component" value="Unassembled WGS sequence"/>
</dbReference>
<feature type="compositionally biased region" description="Acidic residues" evidence="6">
    <location>
        <begin position="387"/>
        <end position="412"/>
    </location>
</feature>
<dbReference type="GO" id="GO:0005524">
    <property type="term" value="F:ATP binding"/>
    <property type="evidence" value="ECO:0007669"/>
    <property type="project" value="UniProtKB-UniRule"/>
</dbReference>
<comment type="caution">
    <text evidence="9">The sequence shown here is derived from an EMBL/GenBank/DDBJ whole genome shotgun (WGS) entry which is preliminary data.</text>
</comment>
<dbReference type="InterPro" id="IPR011009">
    <property type="entry name" value="Kinase-like_dom_sf"/>
</dbReference>
<keyword evidence="3" id="KW-0418">Kinase</keyword>
<evidence type="ECO:0000256" key="5">
    <source>
        <dbReference type="PROSITE-ProRule" id="PRU10141"/>
    </source>
</evidence>
<evidence type="ECO:0000256" key="1">
    <source>
        <dbReference type="ARBA" id="ARBA00022679"/>
    </source>
</evidence>
<organism evidence="9 10">
    <name type="scientific">Cellulomonas cellasea</name>
    <dbReference type="NCBI Taxonomy" id="43670"/>
    <lineage>
        <taxon>Bacteria</taxon>
        <taxon>Bacillati</taxon>
        <taxon>Actinomycetota</taxon>
        <taxon>Actinomycetes</taxon>
        <taxon>Micrococcales</taxon>
        <taxon>Cellulomonadaceae</taxon>
        <taxon>Cellulomonas</taxon>
    </lineage>
</organism>
<feature type="compositionally biased region" description="Acidic residues" evidence="6">
    <location>
        <begin position="315"/>
        <end position="340"/>
    </location>
</feature>
<dbReference type="Pfam" id="PF00069">
    <property type="entry name" value="Pkinase"/>
    <property type="match status" value="1"/>
</dbReference>
<keyword evidence="2 5" id="KW-0547">Nucleotide-binding</keyword>
<sequence>MPACALRTWARASRYCPGMERKGLTPGSEVGGYSIVAPLGSGGMGTVYRALDGGGAAVALKLLHGADDTDTEARERLRREVLALQRLRHPAVAAVLDAEADSTEAFIVTELVDGVNLEEHVRAHGPLDAAALHEVAEGLRSALTAVHEAGVVHRDLKPSNVLVTEHGPVLIDFGIAHAADDARVTSTGLVIGTPGYLAPELLDGAEPTARSDWWGWAALLAFAATGRAPFGLRPLEQVLAKARSGDPDVAGIGPLTAGALRGALAADPDARLTPADVVAALQVAVADGDPVEPGGAGAVVASAGGGTDDDARADDADDDARADDADDDGGDGDDADSDDDAEDAVATVLLTKRAPVAVGAAGAAGAGTAVAAAGLAGAAGIAAGAPADDDEPDADAQDDDEGAGPDDDEDDEAWADDAQDTVLLGATGTAVGAVASSTVLTNDGHTQVLRAPVAAPPSVPVTPRADRHDVVAGGVAADPRTADGPAYDDVAYDDGGGDADDDAWADPPGYDADLEDDAGYERPFARRRWGSLLALGLLATAAAALYPGWTLVVLGVLLVLVRTAGSTVEAMYARRERNGVRRTDTLRAVVSTPWHLVLAVLGLLPAVLVAGCLVLIVLGVLWWLLTGGYWAPDGVRGGEPTGIIASAIVAGVFVLGLVTLWWGPIALTTRIGARRVLSVVAPGRAGAFVLTLVALAVAAVLVLETLGDPQVVWSPLPQPRLP</sequence>
<dbReference type="InterPro" id="IPR008271">
    <property type="entry name" value="Ser/Thr_kinase_AS"/>
</dbReference>
<keyword evidence="1" id="KW-0808">Transferase</keyword>
<feature type="region of interest" description="Disordered" evidence="6">
    <location>
        <begin position="383"/>
        <end position="412"/>
    </location>
</feature>
<dbReference type="GO" id="GO:0004674">
    <property type="term" value="F:protein serine/threonine kinase activity"/>
    <property type="evidence" value="ECO:0007669"/>
    <property type="project" value="TreeGrafter"/>
</dbReference>
<feature type="compositionally biased region" description="Low complexity" evidence="6">
    <location>
        <begin position="291"/>
        <end position="302"/>
    </location>
</feature>
<accession>A0A4Y3KVR9</accession>
<keyword evidence="4 5" id="KW-0067">ATP-binding</keyword>
<dbReference type="PROSITE" id="PS00107">
    <property type="entry name" value="PROTEIN_KINASE_ATP"/>
    <property type="match status" value="1"/>
</dbReference>
<dbReference type="EMBL" id="BJLR01000018">
    <property type="protein sequence ID" value="GEA88163.1"/>
    <property type="molecule type" value="Genomic_DNA"/>
</dbReference>
<dbReference type="PROSITE" id="PS50011">
    <property type="entry name" value="PROTEIN_KINASE_DOM"/>
    <property type="match status" value="1"/>
</dbReference>
<proteinExistence type="predicted"/>
<dbReference type="Gene3D" id="1.10.510.10">
    <property type="entry name" value="Transferase(Phosphotransferase) domain 1"/>
    <property type="match status" value="1"/>
</dbReference>